<dbReference type="Gene3D" id="1.25.40.20">
    <property type="entry name" value="Ankyrin repeat-containing domain"/>
    <property type="match status" value="1"/>
</dbReference>
<dbReference type="Proteomes" id="UP000678499">
    <property type="component" value="Unassembled WGS sequence"/>
</dbReference>
<comment type="subunit">
    <text evidence="2">Homotetramer.</text>
</comment>
<evidence type="ECO:0000256" key="6">
    <source>
        <dbReference type="PROSITE-ProRule" id="PRU00023"/>
    </source>
</evidence>
<comment type="similarity">
    <text evidence="1">Belongs to the glutaminase family.</text>
</comment>
<dbReference type="AlphaFoldDB" id="A0A7R9BKX3"/>
<gene>
    <name evidence="8" type="ORF">NMOB1V02_LOCUS4963</name>
</gene>
<dbReference type="PANTHER" id="PTHR12544">
    <property type="entry name" value="GLUTAMINASE"/>
    <property type="match status" value="1"/>
</dbReference>
<keyword evidence="9" id="KW-1185">Reference proteome</keyword>
<accession>A0A7R9BKX3</accession>
<name>A0A7R9BKX3_9CRUS</name>
<organism evidence="8">
    <name type="scientific">Notodromas monacha</name>
    <dbReference type="NCBI Taxonomy" id="399045"/>
    <lineage>
        <taxon>Eukaryota</taxon>
        <taxon>Metazoa</taxon>
        <taxon>Ecdysozoa</taxon>
        <taxon>Arthropoda</taxon>
        <taxon>Crustacea</taxon>
        <taxon>Oligostraca</taxon>
        <taxon>Ostracoda</taxon>
        <taxon>Podocopa</taxon>
        <taxon>Podocopida</taxon>
        <taxon>Cypridocopina</taxon>
        <taxon>Cypridoidea</taxon>
        <taxon>Cyprididae</taxon>
        <taxon>Notodromas</taxon>
    </lineage>
</organism>
<dbReference type="OrthoDB" id="9995210at2759"/>
<evidence type="ECO:0000256" key="1">
    <source>
        <dbReference type="ARBA" id="ARBA00011076"/>
    </source>
</evidence>
<proteinExistence type="inferred from homology"/>
<evidence type="ECO:0000313" key="9">
    <source>
        <dbReference type="Proteomes" id="UP000678499"/>
    </source>
</evidence>
<dbReference type="Pfam" id="PF04960">
    <property type="entry name" value="Glutaminase"/>
    <property type="match status" value="1"/>
</dbReference>
<feature type="repeat" description="ANK" evidence="6">
    <location>
        <begin position="303"/>
        <end position="325"/>
    </location>
</feature>
<dbReference type="GO" id="GO:0006537">
    <property type="term" value="P:glutamate biosynthetic process"/>
    <property type="evidence" value="ECO:0007669"/>
    <property type="project" value="TreeGrafter"/>
</dbReference>
<feature type="non-terminal residue" evidence="8">
    <location>
        <position position="1"/>
    </location>
</feature>
<evidence type="ECO:0000256" key="5">
    <source>
        <dbReference type="ARBA" id="ARBA00049534"/>
    </source>
</evidence>
<evidence type="ECO:0000256" key="7">
    <source>
        <dbReference type="SAM" id="MobiDB-lite"/>
    </source>
</evidence>
<keyword evidence="6" id="KW-0040">ANK repeat</keyword>
<dbReference type="EC" id="3.5.1.2" evidence="3"/>
<evidence type="ECO:0000256" key="3">
    <source>
        <dbReference type="ARBA" id="ARBA00012918"/>
    </source>
</evidence>
<dbReference type="PANTHER" id="PTHR12544:SF29">
    <property type="entry name" value="GLUTAMINASE"/>
    <property type="match status" value="1"/>
</dbReference>
<dbReference type="Pfam" id="PF12796">
    <property type="entry name" value="Ank_2"/>
    <property type="match status" value="1"/>
</dbReference>
<dbReference type="EMBL" id="OA882873">
    <property type="protein sequence ID" value="CAD7277228.1"/>
    <property type="molecule type" value="Genomic_DNA"/>
</dbReference>
<evidence type="ECO:0000256" key="2">
    <source>
        <dbReference type="ARBA" id="ARBA00011881"/>
    </source>
</evidence>
<keyword evidence="4" id="KW-0378">Hydrolase</keyword>
<dbReference type="FunFam" id="1.25.40.20:FF:000069">
    <property type="entry name" value="Glutaminase, isoform E"/>
    <property type="match status" value="1"/>
</dbReference>
<sequence>NVISKQTIIVFQPYPLIRQTASINPDAFGISICSTDGQRFSIGDAKDPFLLLSCSNVLTYSLARTHLSSDEVHEYVGQEPSGRNCSELAVDSNNRPHNPMIDAGGIMIACLLQKLAQPDMKYSEVFEWVFSYFKCRAMEGTCEALAVVAATLANGGINPITGETVLSCDAVTDTLSLMHSCGLKGYSGKFAFEVGMTAKAAESGAIMVVVPNVLGFCVWSPPVDKFDVSTRGLKFCQKIVTAFPFHHFDNAKHDKMKSDPCMAEVYEKSEAVVAILFSAASGDVTAMRRFFMSGMNLNTADYDGRTPLHLSAAEGHTECVEFLVKTCKVDPNSRDRWGQTPLDDAKLFNHQGIIDILRQAGALSKDEMKSQNTIPSRTNSISSEPVTIA</sequence>
<evidence type="ECO:0000313" key="8">
    <source>
        <dbReference type="EMBL" id="CAD7277228.1"/>
    </source>
</evidence>
<feature type="region of interest" description="Disordered" evidence="7">
    <location>
        <begin position="365"/>
        <end position="389"/>
    </location>
</feature>
<dbReference type="GO" id="GO:0006543">
    <property type="term" value="P:L-glutamine catabolic process"/>
    <property type="evidence" value="ECO:0007669"/>
    <property type="project" value="TreeGrafter"/>
</dbReference>
<reference evidence="8" key="1">
    <citation type="submission" date="2020-11" db="EMBL/GenBank/DDBJ databases">
        <authorList>
            <person name="Tran Van P."/>
        </authorList>
    </citation>
    <scope>NUCLEOTIDE SEQUENCE</scope>
</reference>
<dbReference type="Gene3D" id="3.40.710.10">
    <property type="entry name" value="DD-peptidase/beta-lactamase superfamily"/>
    <property type="match status" value="2"/>
</dbReference>
<evidence type="ECO:0000256" key="4">
    <source>
        <dbReference type="ARBA" id="ARBA00022801"/>
    </source>
</evidence>
<dbReference type="SUPFAM" id="SSF48403">
    <property type="entry name" value="Ankyrin repeat"/>
    <property type="match status" value="1"/>
</dbReference>
<dbReference type="EMBL" id="CAJPEX010000836">
    <property type="protein sequence ID" value="CAG0917380.1"/>
    <property type="molecule type" value="Genomic_DNA"/>
</dbReference>
<dbReference type="PROSITE" id="PS50088">
    <property type="entry name" value="ANK_REPEAT"/>
    <property type="match status" value="1"/>
</dbReference>
<feature type="compositionally biased region" description="Polar residues" evidence="7">
    <location>
        <begin position="370"/>
        <end position="389"/>
    </location>
</feature>
<dbReference type="InterPro" id="IPR036770">
    <property type="entry name" value="Ankyrin_rpt-contain_sf"/>
</dbReference>
<dbReference type="GO" id="GO:0004359">
    <property type="term" value="F:glutaminase activity"/>
    <property type="evidence" value="ECO:0007669"/>
    <property type="project" value="UniProtKB-EC"/>
</dbReference>
<dbReference type="InterPro" id="IPR002110">
    <property type="entry name" value="Ankyrin_rpt"/>
</dbReference>
<feature type="non-terminal residue" evidence="8">
    <location>
        <position position="389"/>
    </location>
</feature>
<dbReference type="SUPFAM" id="SSF56601">
    <property type="entry name" value="beta-lactamase/transpeptidase-like"/>
    <property type="match status" value="1"/>
</dbReference>
<dbReference type="InterPro" id="IPR015868">
    <property type="entry name" value="Glutaminase"/>
</dbReference>
<comment type="catalytic activity">
    <reaction evidence="5">
        <text>L-glutamine + H2O = L-glutamate + NH4(+)</text>
        <dbReference type="Rhea" id="RHEA:15889"/>
        <dbReference type="ChEBI" id="CHEBI:15377"/>
        <dbReference type="ChEBI" id="CHEBI:28938"/>
        <dbReference type="ChEBI" id="CHEBI:29985"/>
        <dbReference type="ChEBI" id="CHEBI:58359"/>
        <dbReference type="EC" id="3.5.1.2"/>
    </reaction>
</comment>
<protein>
    <recommendedName>
        <fullName evidence="3">glutaminase</fullName>
        <ecNumber evidence="3">3.5.1.2</ecNumber>
    </recommendedName>
</protein>
<dbReference type="InterPro" id="IPR012338">
    <property type="entry name" value="Beta-lactam/transpept-like"/>
</dbReference>
<dbReference type="SMART" id="SM00248">
    <property type="entry name" value="ANK"/>
    <property type="match status" value="2"/>
</dbReference>
<dbReference type="PROSITE" id="PS50297">
    <property type="entry name" value="ANK_REP_REGION"/>
    <property type="match status" value="1"/>
</dbReference>